<keyword evidence="7" id="KW-0175">Coiled coil</keyword>
<evidence type="ECO:0000313" key="11">
    <source>
        <dbReference type="Proteomes" id="UP000297713"/>
    </source>
</evidence>
<accession>A0A4Y8P779</accession>
<dbReference type="PANTHER" id="PTHR43711">
    <property type="entry name" value="TWO-COMPONENT HISTIDINE KINASE"/>
    <property type="match status" value="1"/>
</dbReference>
<dbReference type="CDD" id="cd00082">
    <property type="entry name" value="HisKA"/>
    <property type="match status" value="1"/>
</dbReference>
<dbReference type="Gene3D" id="1.10.287.130">
    <property type="match status" value="1"/>
</dbReference>
<dbReference type="PRINTS" id="PR00344">
    <property type="entry name" value="BCTRLSENSOR"/>
</dbReference>
<dbReference type="InterPro" id="IPR050736">
    <property type="entry name" value="Sensor_HK_Regulatory"/>
</dbReference>
<feature type="domain" description="Histidine kinase" evidence="9">
    <location>
        <begin position="281"/>
        <end position="484"/>
    </location>
</feature>
<comment type="caution">
    <text evidence="10">The sequence shown here is derived from an EMBL/GenBank/DDBJ whole genome shotgun (WGS) entry which is preliminary data.</text>
</comment>
<feature type="transmembrane region" description="Helical" evidence="8">
    <location>
        <begin position="7"/>
        <end position="37"/>
    </location>
</feature>
<evidence type="ECO:0000256" key="1">
    <source>
        <dbReference type="ARBA" id="ARBA00000085"/>
    </source>
</evidence>
<keyword evidence="3" id="KW-0597">Phosphoprotein</keyword>
<evidence type="ECO:0000256" key="4">
    <source>
        <dbReference type="ARBA" id="ARBA00022679"/>
    </source>
</evidence>
<dbReference type="InterPro" id="IPR036890">
    <property type="entry name" value="HATPase_C_sf"/>
</dbReference>
<dbReference type="SUPFAM" id="SSF47384">
    <property type="entry name" value="Homodimeric domain of signal transducing histidine kinase"/>
    <property type="match status" value="1"/>
</dbReference>
<dbReference type="InterPro" id="IPR004358">
    <property type="entry name" value="Sig_transdc_His_kin-like_C"/>
</dbReference>
<reference evidence="10 11" key="1">
    <citation type="submission" date="2016-05" db="EMBL/GenBank/DDBJ databases">
        <title>Diversity and Homogeneity among Thermoacidophilic Verrucomicrobia Methanotrophs Linked with Geographical Origin.</title>
        <authorList>
            <person name="Erikstad H.-A."/>
            <person name="Smestad N.B."/>
            <person name="Ceballos R.M."/>
            <person name="Birkeland N.-K."/>
        </authorList>
    </citation>
    <scope>NUCLEOTIDE SEQUENCE [LARGE SCALE GENOMIC DNA]</scope>
    <source>
        <strain evidence="10 11">Phi</strain>
    </source>
</reference>
<evidence type="ECO:0000256" key="3">
    <source>
        <dbReference type="ARBA" id="ARBA00022553"/>
    </source>
</evidence>
<dbReference type="EMBL" id="LXQC01000187">
    <property type="protein sequence ID" value="TFE66163.1"/>
    <property type="molecule type" value="Genomic_DNA"/>
</dbReference>
<protein>
    <recommendedName>
        <fullName evidence="2">histidine kinase</fullName>
        <ecNumber evidence="2">2.7.13.3</ecNumber>
    </recommendedName>
</protein>
<gene>
    <name evidence="10" type="ORF">A7Q10_02150</name>
</gene>
<evidence type="ECO:0000259" key="9">
    <source>
        <dbReference type="PROSITE" id="PS50109"/>
    </source>
</evidence>
<dbReference type="Proteomes" id="UP000297713">
    <property type="component" value="Unassembled WGS sequence"/>
</dbReference>
<dbReference type="InterPro" id="IPR005467">
    <property type="entry name" value="His_kinase_dom"/>
</dbReference>
<keyword evidence="4" id="KW-0808">Transferase</keyword>
<dbReference type="SMART" id="SM00388">
    <property type="entry name" value="HisKA"/>
    <property type="match status" value="1"/>
</dbReference>
<proteinExistence type="predicted"/>
<dbReference type="GO" id="GO:0000155">
    <property type="term" value="F:phosphorelay sensor kinase activity"/>
    <property type="evidence" value="ECO:0007669"/>
    <property type="project" value="InterPro"/>
</dbReference>
<keyword evidence="8" id="KW-0472">Membrane</keyword>
<organism evidence="10 11">
    <name type="scientific">Methylacidiphilum caldifontis</name>
    <dbReference type="NCBI Taxonomy" id="2795386"/>
    <lineage>
        <taxon>Bacteria</taxon>
        <taxon>Pseudomonadati</taxon>
        <taxon>Verrucomicrobiota</taxon>
        <taxon>Methylacidiphilae</taxon>
        <taxon>Methylacidiphilales</taxon>
        <taxon>Methylacidiphilaceae</taxon>
        <taxon>Methylacidiphilum (ex Ratnadevi et al. 2023)</taxon>
    </lineage>
</organism>
<evidence type="ECO:0000256" key="6">
    <source>
        <dbReference type="ARBA" id="ARBA00023012"/>
    </source>
</evidence>
<dbReference type="SUPFAM" id="SSF55874">
    <property type="entry name" value="ATPase domain of HSP90 chaperone/DNA topoisomerase II/histidine kinase"/>
    <property type="match status" value="1"/>
</dbReference>
<dbReference type="AlphaFoldDB" id="A0A4Y8P779"/>
<dbReference type="Pfam" id="PF00512">
    <property type="entry name" value="HisKA"/>
    <property type="match status" value="1"/>
</dbReference>
<dbReference type="EC" id="2.7.13.3" evidence="2"/>
<evidence type="ECO:0000256" key="7">
    <source>
        <dbReference type="SAM" id="Coils"/>
    </source>
</evidence>
<keyword evidence="8" id="KW-0812">Transmembrane</keyword>
<dbReference type="InterPro" id="IPR003594">
    <property type="entry name" value="HATPase_dom"/>
</dbReference>
<dbReference type="InterPro" id="IPR003661">
    <property type="entry name" value="HisK_dim/P_dom"/>
</dbReference>
<keyword evidence="8" id="KW-1133">Transmembrane helix</keyword>
<keyword evidence="5 10" id="KW-0418">Kinase</keyword>
<sequence length="485" mass="54922">MVIFRRYPLWIGLLLLWVLLVVLSVTFALCGMIALFWGVSARISTGKENLQRGLLRIEENLKTVFEQKEVGQGINLNFILASSLSSFSGVEGGLWNPEKGFFAYSYPTYEGSLKMDVPSAEKNRIIRLSQLSIQQKKPLLERFDGKRESLLLHVKPLSFRDDGTVVWTMTRVPTRLISDYEKLIFFLSSILILSLLLGIFGLRILQAWSKEISRVENIIASSPPDQIPSFPSSGYKELDKLVETLVGARKSLIAEKNRKEELLRKISQNERIVTLGRMAATLAHELRNPLATIQLEVENALESRDQENKETLEHILEQVERMKKHLESIVLLCHAAEITPKETDLSLWLTSQLQQFEIMANKQGVELKIIPCKGSWYFDPQGMSRALGNLLQNALEHTPRGGWIEVALVQKDKKLCLSVEDSGKGIDEDLQVVVFEPFYTQKSYGFGLGLSIVKEIVEAHNGHIVCKKGREGGARFDIELPWQAY</sequence>
<name>A0A4Y8P779_9BACT</name>
<dbReference type="PANTHER" id="PTHR43711:SF28">
    <property type="entry name" value="SENSOR HISTIDINE KINASE YXDK"/>
    <property type="match status" value="1"/>
</dbReference>
<dbReference type="RefSeq" id="WP_134440809.1">
    <property type="nucleotide sequence ID" value="NZ_LXQC01000187.1"/>
</dbReference>
<dbReference type="Gene3D" id="3.30.565.10">
    <property type="entry name" value="Histidine kinase-like ATPase, C-terminal domain"/>
    <property type="match status" value="1"/>
</dbReference>
<evidence type="ECO:0000256" key="2">
    <source>
        <dbReference type="ARBA" id="ARBA00012438"/>
    </source>
</evidence>
<evidence type="ECO:0000256" key="5">
    <source>
        <dbReference type="ARBA" id="ARBA00022777"/>
    </source>
</evidence>
<keyword evidence="6" id="KW-0902">Two-component regulatory system</keyword>
<dbReference type="PROSITE" id="PS50109">
    <property type="entry name" value="HIS_KIN"/>
    <property type="match status" value="1"/>
</dbReference>
<feature type="coiled-coil region" evidence="7">
    <location>
        <begin position="249"/>
        <end position="329"/>
    </location>
</feature>
<evidence type="ECO:0000313" key="10">
    <source>
        <dbReference type="EMBL" id="TFE66163.1"/>
    </source>
</evidence>
<dbReference type="SMART" id="SM00387">
    <property type="entry name" value="HATPase_c"/>
    <property type="match status" value="1"/>
</dbReference>
<feature type="transmembrane region" description="Helical" evidence="8">
    <location>
        <begin position="183"/>
        <end position="205"/>
    </location>
</feature>
<dbReference type="InterPro" id="IPR036097">
    <property type="entry name" value="HisK_dim/P_sf"/>
</dbReference>
<keyword evidence="11" id="KW-1185">Reference proteome</keyword>
<evidence type="ECO:0000256" key="8">
    <source>
        <dbReference type="SAM" id="Phobius"/>
    </source>
</evidence>
<dbReference type="OrthoDB" id="178489at2"/>
<dbReference type="Pfam" id="PF02518">
    <property type="entry name" value="HATPase_c"/>
    <property type="match status" value="1"/>
</dbReference>
<comment type="catalytic activity">
    <reaction evidence="1">
        <text>ATP + protein L-histidine = ADP + protein N-phospho-L-histidine.</text>
        <dbReference type="EC" id="2.7.13.3"/>
    </reaction>
</comment>